<keyword evidence="2" id="KW-1185">Reference proteome</keyword>
<reference evidence="2" key="1">
    <citation type="journal article" date="2014" name="Proc. Natl. Acad. Sci. U.S.A.">
        <title>Extensive sampling of basidiomycete genomes demonstrates inadequacy of the white-rot/brown-rot paradigm for wood decay fungi.</title>
        <authorList>
            <person name="Riley R."/>
            <person name="Salamov A.A."/>
            <person name="Brown D.W."/>
            <person name="Nagy L.G."/>
            <person name="Floudas D."/>
            <person name="Held B.W."/>
            <person name="Levasseur A."/>
            <person name="Lombard V."/>
            <person name="Morin E."/>
            <person name="Otillar R."/>
            <person name="Lindquist E.A."/>
            <person name="Sun H."/>
            <person name="LaButti K.M."/>
            <person name="Schmutz J."/>
            <person name="Jabbour D."/>
            <person name="Luo H."/>
            <person name="Baker S.E."/>
            <person name="Pisabarro A.G."/>
            <person name="Walton J.D."/>
            <person name="Blanchette R.A."/>
            <person name="Henrissat B."/>
            <person name="Martin F."/>
            <person name="Cullen D."/>
            <person name="Hibbett D.S."/>
            <person name="Grigoriev I.V."/>
        </authorList>
    </citation>
    <scope>NUCLEOTIDE SEQUENCE [LARGE SCALE GENOMIC DNA]</scope>
    <source>
        <strain evidence="2">CBS 339.88</strain>
    </source>
</reference>
<accession>A0A067TEG1</accession>
<dbReference type="AlphaFoldDB" id="A0A067TEG1"/>
<name>A0A067TEG1_GALM3</name>
<gene>
    <name evidence="1" type="ORF">GALMADRAFT_207071</name>
</gene>
<dbReference type="HOGENOM" id="CLU_034949_0_0_1"/>
<dbReference type="OrthoDB" id="2524554at2759"/>
<dbReference type="Proteomes" id="UP000027222">
    <property type="component" value="Unassembled WGS sequence"/>
</dbReference>
<protein>
    <submittedName>
        <fullName evidence="1">Uncharacterized protein</fullName>
    </submittedName>
</protein>
<dbReference type="SUPFAM" id="SSF48452">
    <property type="entry name" value="TPR-like"/>
    <property type="match status" value="1"/>
</dbReference>
<dbReference type="InterPro" id="IPR011990">
    <property type="entry name" value="TPR-like_helical_dom_sf"/>
</dbReference>
<sequence>MAFVDGSMKDRGQGRECVIKLELKKHNTRKYPDKKYSLRPSGTEIVLQNEVAPEAFKLMGTFSPKHKSRKRQAIDALRFTQHAAAHLPPQTRKIPTRATREPTVDRIRATLQYGLAGIFAVGLAAAAYYEGAHLYIEHVSMISETDPVAKKWEWEVINNDWTGDPTRGGTDPSLGYRARHILHAAWAAYAEETPDAALIVEEPSSGDDQIEVIHVVDARLQQTEHHLRNTILLAEEKLAKKKLDNFSFVVLLMRHAGVSEQIGVGRFLLVAKEDYERAWQYCSVPYHQQFIAWKLGDLNHRLGHNDDALVWWDKSLQLAQQYSGDSSTSGFKVPRSPLAQRILSSVLVSKSAHLAATGNFTEAQALEESALEFIRSIPVPDTVTSASPPQALHALYLLQRSSLLSIHLAEVLRARGRPVISSIQWLALAAESSGRVACVLTGCQIQPSSIFDSEIAFPHPQDNQLLPVYTTSRSMNSPASALLRDARRTAAEAWNMMGILHEDNEGPKSPSALDCYDRAISWAGTVKPNGSGLRAADDILDSDWNIYWGNYQRVKEVRDKSSQKNGK</sequence>
<evidence type="ECO:0000313" key="1">
    <source>
        <dbReference type="EMBL" id="KDR81605.1"/>
    </source>
</evidence>
<dbReference type="EMBL" id="KL142370">
    <property type="protein sequence ID" value="KDR81605.1"/>
    <property type="molecule type" value="Genomic_DNA"/>
</dbReference>
<proteinExistence type="predicted"/>
<organism evidence="1 2">
    <name type="scientific">Galerina marginata (strain CBS 339.88)</name>
    <dbReference type="NCBI Taxonomy" id="685588"/>
    <lineage>
        <taxon>Eukaryota</taxon>
        <taxon>Fungi</taxon>
        <taxon>Dikarya</taxon>
        <taxon>Basidiomycota</taxon>
        <taxon>Agaricomycotina</taxon>
        <taxon>Agaricomycetes</taxon>
        <taxon>Agaricomycetidae</taxon>
        <taxon>Agaricales</taxon>
        <taxon>Agaricineae</taxon>
        <taxon>Strophariaceae</taxon>
        <taxon>Galerina</taxon>
    </lineage>
</organism>
<evidence type="ECO:0000313" key="2">
    <source>
        <dbReference type="Proteomes" id="UP000027222"/>
    </source>
</evidence>